<dbReference type="Proteomes" id="UP001182556">
    <property type="component" value="Unassembled WGS sequence"/>
</dbReference>
<dbReference type="InterPro" id="IPR036047">
    <property type="entry name" value="F-box-like_dom_sf"/>
</dbReference>
<evidence type="ECO:0000313" key="2">
    <source>
        <dbReference type="EMBL" id="KAK1922167.1"/>
    </source>
</evidence>
<dbReference type="PANTHER" id="PTHR12100">
    <property type="entry name" value="SEC10"/>
    <property type="match status" value="1"/>
</dbReference>
<organism evidence="2 3">
    <name type="scientific">Papiliotrema laurentii</name>
    <name type="common">Cryptococcus laurentii</name>
    <dbReference type="NCBI Taxonomy" id="5418"/>
    <lineage>
        <taxon>Eukaryota</taxon>
        <taxon>Fungi</taxon>
        <taxon>Dikarya</taxon>
        <taxon>Basidiomycota</taxon>
        <taxon>Agaricomycotina</taxon>
        <taxon>Tremellomycetes</taxon>
        <taxon>Tremellales</taxon>
        <taxon>Rhynchogastremaceae</taxon>
        <taxon>Papiliotrema</taxon>
    </lineage>
</organism>
<accession>A0AAD9FQB5</accession>
<evidence type="ECO:0000313" key="3">
    <source>
        <dbReference type="Proteomes" id="UP001182556"/>
    </source>
</evidence>
<dbReference type="InterPro" id="IPR001810">
    <property type="entry name" value="F-box_dom"/>
</dbReference>
<name>A0AAD9FQB5_PAPLA</name>
<protein>
    <submittedName>
        <fullName evidence="2">Exocyst complex component Sec10-domain-containing protein</fullName>
    </submittedName>
</protein>
<keyword evidence="3" id="KW-1185">Reference proteome</keyword>
<dbReference type="GO" id="GO:0006893">
    <property type="term" value="P:Golgi to plasma membrane transport"/>
    <property type="evidence" value="ECO:0007669"/>
    <property type="project" value="TreeGrafter"/>
</dbReference>
<dbReference type="InterPro" id="IPR048627">
    <property type="entry name" value="Sec10_HB"/>
</dbReference>
<reference evidence="2" key="1">
    <citation type="submission" date="2023-02" db="EMBL/GenBank/DDBJ databases">
        <title>Identification and recombinant expression of a fungal hydrolase from Papiliotrema laurentii that hydrolyzes apple cutin and clears colloidal polyester polyurethane.</title>
        <authorList>
            <consortium name="DOE Joint Genome Institute"/>
            <person name="Roman V.A."/>
            <person name="Bojanowski C."/>
            <person name="Crable B.R."/>
            <person name="Wagner D.N."/>
            <person name="Hung C.S."/>
            <person name="Nadeau L.J."/>
            <person name="Schratz L."/>
            <person name="Haridas S."/>
            <person name="Pangilinan J."/>
            <person name="Lipzen A."/>
            <person name="Na H."/>
            <person name="Yan M."/>
            <person name="Ng V."/>
            <person name="Grigoriev I.V."/>
            <person name="Spatafora J.W."/>
            <person name="Barlow D."/>
            <person name="Biffinger J."/>
            <person name="Kelley-Loughnane N."/>
            <person name="Varaljay V.A."/>
            <person name="Crookes-Goodson W.J."/>
        </authorList>
    </citation>
    <scope>NUCLEOTIDE SEQUENCE</scope>
    <source>
        <strain evidence="2">5307AH</strain>
    </source>
</reference>
<dbReference type="Pfam" id="PF07393">
    <property type="entry name" value="Sec10_HB"/>
    <property type="match status" value="1"/>
</dbReference>
<comment type="caution">
    <text evidence="2">The sequence shown here is derived from an EMBL/GenBank/DDBJ whole genome shotgun (WGS) entry which is preliminary data.</text>
</comment>
<dbReference type="AlphaFoldDB" id="A0AAD9FQB5"/>
<dbReference type="GO" id="GO:0006887">
    <property type="term" value="P:exocytosis"/>
    <property type="evidence" value="ECO:0007669"/>
    <property type="project" value="TreeGrafter"/>
</dbReference>
<dbReference type="PANTHER" id="PTHR12100:SF1">
    <property type="entry name" value="RECYCLIN-1"/>
    <property type="match status" value="1"/>
</dbReference>
<dbReference type="GO" id="GO:0000145">
    <property type="term" value="C:exocyst"/>
    <property type="evidence" value="ECO:0007669"/>
    <property type="project" value="TreeGrafter"/>
</dbReference>
<evidence type="ECO:0000259" key="1">
    <source>
        <dbReference type="PROSITE" id="PS50181"/>
    </source>
</evidence>
<gene>
    <name evidence="2" type="ORF">DB88DRAFT_497407</name>
</gene>
<proteinExistence type="predicted"/>
<dbReference type="SUPFAM" id="SSF81383">
    <property type="entry name" value="F-box domain"/>
    <property type="match status" value="1"/>
</dbReference>
<dbReference type="InterPro" id="IPR009976">
    <property type="entry name" value="Sec10-like"/>
</dbReference>
<dbReference type="PROSITE" id="PS50181">
    <property type="entry name" value="FBOX"/>
    <property type="match status" value="1"/>
</dbReference>
<sequence>MSNWVPLAPSTAGALPHGRFSVLKPSKPSLRSGSSIGPSVGRWPESVIARIIHFLPIPDIPNIARCNRSLARLVFDDSGWKWRCQILGVNPKDTIAIHPVQTAHQPSDTFEDVDFGDFQDDKAQNIRSQDLLDFDNVPLPSKPTTKTGFFALSAATATTPGPFYLAYKAHHLSLLPLCRHLRSSPSPSSTLSLLFPTAVSLPEQAECFLALLLFLSPLIQPLHDWGFLRQALLAAADRFDSACLVAFEGSDAKNDEEGMRAAAASSWKVWNAGGGKREQWECGRVWIEKREVFYETNKWDPLENIVKVQPKSGSVIRQLDFTPMDSFITHVLETFRLDATRAVRVFPTTARVVLSFCERVANDVIGEYVQSLLAQLQIVSQDLFLQATAATFVQSWKLVDVTIQVDPSIPPTSVEDIIYRMFETNMDEYLDEETEWIKRVLEGICHQWEESRRDANGVAPSFLASDNPDQMKRNVLAGFKDVLLLPVTIVPRTVTYGVSAIGTVGSHAVSGLAMLNPQKWSTRTIDTSAVDAPNTDDTSVEQNEPLELPETETASAFDKLQLLVSLDTALELIHADRDALKRVETFANYPGKYGYRVRETIEEIFILMLKAAGDRHIAPGFDIATRQMSTYKPDEASTSVAPLLQFFELVHVGDTIQSMIQVYFDKDLAKYVDKTDFLNSVMREKKRFEAVLDDAVASGLNAGIEVLMNQVEHIIQVKTGPREYYPDKGTPMELGPTEGCQAAIACLEMHCNLLRGSTSKEVLEVFYQEVGIRLQGILQRHLKRQIISLEGGFQIIADLNTYHAFIASLKQQRITDDFANLKMLGHVYIVSDAKDLAQIVRDVTRYGGTFRPEDIYEFIQRRSDWKKIEKTVDKAMYALSVRDDCVIM</sequence>
<feature type="domain" description="F-box" evidence="1">
    <location>
        <begin position="37"/>
        <end position="83"/>
    </location>
</feature>
<dbReference type="EMBL" id="JAODAN010000009">
    <property type="protein sequence ID" value="KAK1922167.1"/>
    <property type="molecule type" value="Genomic_DNA"/>
</dbReference>